<name>A0A8T2FJP9_9BRAS</name>
<keyword evidence="3" id="KW-1185">Reference proteome</keyword>
<accession>A0A8T2FJP9</accession>
<feature type="compositionally biased region" description="Basic and acidic residues" evidence="1">
    <location>
        <begin position="51"/>
        <end position="84"/>
    </location>
</feature>
<dbReference type="Proteomes" id="UP000694240">
    <property type="component" value="Chromosome 2"/>
</dbReference>
<evidence type="ECO:0000256" key="1">
    <source>
        <dbReference type="SAM" id="MobiDB-lite"/>
    </source>
</evidence>
<organism evidence="2 3">
    <name type="scientific">Arabidopsis thaliana x Arabidopsis arenosa</name>
    <dbReference type="NCBI Taxonomy" id="1240361"/>
    <lineage>
        <taxon>Eukaryota</taxon>
        <taxon>Viridiplantae</taxon>
        <taxon>Streptophyta</taxon>
        <taxon>Embryophyta</taxon>
        <taxon>Tracheophyta</taxon>
        <taxon>Spermatophyta</taxon>
        <taxon>Magnoliopsida</taxon>
        <taxon>eudicotyledons</taxon>
        <taxon>Gunneridae</taxon>
        <taxon>Pentapetalae</taxon>
        <taxon>rosids</taxon>
        <taxon>malvids</taxon>
        <taxon>Brassicales</taxon>
        <taxon>Brassicaceae</taxon>
        <taxon>Camelineae</taxon>
        <taxon>Arabidopsis</taxon>
    </lineage>
</organism>
<feature type="region of interest" description="Disordered" evidence="1">
    <location>
        <begin position="27"/>
        <end position="84"/>
    </location>
</feature>
<evidence type="ECO:0000313" key="3">
    <source>
        <dbReference type="Proteomes" id="UP000694240"/>
    </source>
</evidence>
<proteinExistence type="predicted"/>
<reference evidence="2 3" key="1">
    <citation type="submission" date="2020-12" db="EMBL/GenBank/DDBJ databases">
        <title>Concerted genomic and epigenomic changes stabilize Arabidopsis allopolyploids.</title>
        <authorList>
            <person name="Chen Z."/>
        </authorList>
    </citation>
    <scope>NUCLEOTIDE SEQUENCE [LARGE SCALE GENOMIC DNA]</scope>
    <source>
        <strain evidence="2">Allo738</strain>
        <tissue evidence="2">Leaf</tissue>
    </source>
</reference>
<protein>
    <submittedName>
        <fullName evidence="2">Uncharacterized protein</fullName>
    </submittedName>
</protein>
<dbReference type="AlphaFoldDB" id="A0A8T2FJP9"/>
<dbReference type="EMBL" id="JAEFBK010000002">
    <property type="protein sequence ID" value="KAG7636555.1"/>
    <property type="molecule type" value="Genomic_DNA"/>
</dbReference>
<gene>
    <name evidence="2" type="ORF">ISN45_At02g011700</name>
</gene>
<comment type="caution">
    <text evidence="2">The sequence shown here is derived from an EMBL/GenBank/DDBJ whole genome shotgun (WGS) entry which is preliminary data.</text>
</comment>
<evidence type="ECO:0000313" key="2">
    <source>
        <dbReference type="EMBL" id="KAG7636555.1"/>
    </source>
</evidence>
<sequence length="156" mass="18025">MEPIEYNVCETSKCNSHVDDHGWKKVVSSKSIRKRKPADQAASGNQPTGEDVFRSFEEKNANVEVRNENLKAKESKKSKPKERDEAYSVYRSFRSCGLPPRNDRTTMRCQRWRGSGMVLRTRPNALAIVLPTLREKLGQVCYEMLLNYKMWTGLPR</sequence>